<feature type="non-terminal residue" evidence="7">
    <location>
        <position position="47"/>
    </location>
</feature>
<feature type="domain" description="Fucosyltransferase C-terminal" evidence="6">
    <location>
        <begin position="1"/>
        <end position="37"/>
    </location>
</feature>
<comment type="caution">
    <text evidence="7">The sequence shown here is derived from an EMBL/GenBank/DDBJ whole genome shotgun (WGS) entry which is preliminary data.</text>
</comment>
<dbReference type="EMBL" id="CAJVPZ010076648">
    <property type="protein sequence ID" value="CAG8804805.1"/>
    <property type="molecule type" value="Genomic_DNA"/>
</dbReference>
<dbReference type="GO" id="GO:0008417">
    <property type="term" value="F:fucosyltransferase activity"/>
    <property type="evidence" value="ECO:0007669"/>
    <property type="project" value="InterPro"/>
</dbReference>
<dbReference type="EC" id="2.4.1.-" evidence="5"/>
<dbReference type="AlphaFoldDB" id="A0A9N9PBH4"/>
<protein>
    <recommendedName>
        <fullName evidence="5">Fucosyltransferase</fullName>
        <ecNumber evidence="5">2.4.1.-</ecNumber>
    </recommendedName>
</protein>
<dbReference type="OrthoDB" id="427096at2759"/>
<dbReference type="PANTHER" id="PTHR11929:SF194">
    <property type="entry name" value="ALPHA-(1,3)-FUCOSYLTRANSFERASE 10"/>
    <property type="match status" value="1"/>
</dbReference>
<comment type="similarity">
    <text evidence="2 5">Belongs to the glycosyltransferase 10 family.</text>
</comment>
<organism evidence="7 8">
    <name type="scientific">Racocetra fulgida</name>
    <dbReference type="NCBI Taxonomy" id="60492"/>
    <lineage>
        <taxon>Eukaryota</taxon>
        <taxon>Fungi</taxon>
        <taxon>Fungi incertae sedis</taxon>
        <taxon>Mucoromycota</taxon>
        <taxon>Glomeromycotina</taxon>
        <taxon>Glomeromycetes</taxon>
        <taxon>Diversisporales</taxon>
        <taxon>Gigasporaceae</taxon>
        <taxon>Racocetra</taxon>
    </lineage>
</organism>
<keyword evidence="4 5" id="KW-0808">Transferase</keyword>
<dbReference type="Pfam" id="PF00852">
    <property type="entry name" value="Glyco_transf_10"/>
    <property type="match status" value="1"/>
</dbReference>
<evidence type="ECO:0000256" key="2">
    <source>
        <dbReference type="ARBA" id="ARBA00008919"/>
    </source>
</evidence>
<sequence>IENTENQDYSTEKLWDAFRLGVVPIIWGAPNSRTYIPDPKSAIFIQT</sequence>
<keyword evidence="5" id="KW-0333">Golgi apparatus</keyword>
<evidence type="ECO:0000313" key="7">
    <source>
        <dbReference type="EMBL" id="CAG8804805.1"/>
    </source>
</evidence>
<accession>A0A9N9PBH4</accession>
<keyword evidence="3 5" id="KW-0328">Glycosyltransferase</keyword>
<gene>
    <name evidence="7" type="ORF">RFULGI_LOCUS18109</name>
</gene>
<feature type="non-terminal residue" evidence="7">
    <location>
        <position position="1"/>
    </location>
</feature>
<dbReference type="InterPro" id="IPR055270">
    <property type="entry name" value="Glyco_tran_10_C"/>
</dbReference>
<keyword evidence="5" id="KW-0812">Transmembrane</keyword>
<comment type="pathway">
    <text evidence="1">Protein modification; protein glycosylation.</text>
</comment>
<evidence type="ECO:0000256" key="4">
    <source>
        <dbReference type="ARBA" id="ARBA00022679"/>
    </source>
</evidence>
<name>A0A9N9PBH4_9GLOM</name>
<dbReference type="SUPFAM" id="SSF53756">
    <property type="entry name" value="UDP-Glycosyltransferase/glycogen phosphorylase"/>
    <property type="match status" value="1"/>
</dbReference>
<reference evidence="7" key="1">
    <citation type="submission" date="2021-06" db="EMBL/GenBank/DDBJ databases">
        <authorList>
            <person name="Kallberg Y."/>
            <person name="Tangrot J."/>
            <person name="Rosling A."/>
        </authorList>
    </citation>
    <scope>NUCLEOTIDE SEQUENCE</scope>
    <source>
        <strain evidence="7">IN212</strain>
    </source>
</reference>
<dbReference type="Gene3D" id="3.40.50.11660">
    <property type="entry name" value="Glycosyl transferase family 10, C-terminal domain"/>
    <property type="match status" value="1"/>
</dbReference>
<dbReference type="InterPro" id="IPR001503">
    <property type="entry name" value="Glyco_trans_10"/>
</dbReference>
<evidence type="ECO:0000256" key="5">
    <source>
        <dbReference type="RuleBase" id="RU003832"/>
    </source>
</evidence>
<keyword evidence="8" id="KW-1185">Reference proteome</keyword>
<evidence type="ECO:0000313" key="8">
    <source>
        <dbReference type="Proteomes" id="UP000789396"/>
    </source>
</evidence>
<evidence type="ECO:0000259" key="6">
    <source>
        <dbReference type="Pfam" id="PF00852"/>
    </source>
</evidence>
<dbReference type="Proteomes" id="UP000789396">
    <property type="component" value="Unassembled WGS sequence"/>
</dbReference>
<evidence type="ECO:0000256" key="3">
    <source>
        <dbReference type="ARBA" id="ARBA00022676"/>
    </source>
</evidence>
<dbReference type="PANTHER" id="PTHR11929">
    <property type="entry name" value="ALPHA- 1,3 -FUCOSYLTRANSFERASE"/>
    <property type="match status" value="1"/>
</dbReference>
<evidence type="ECO:0000256" key="1">
    <source>
        <dbReference type="ARBA" id="ARBA00004922"/>
    </source>
</evidence>
<keyword evidence="5" id="KW-0472">Membrane</keyword>
<dbReference type="InterPro" id="IPR038577">
    <property type="entry name" value="GT10-like_C_sf"/>
</dbReference>
<dbReference type="GO" id="GO:0032580">
    <property type="term" value="C:Golgi cisterna membrane"/>
    <property type="evidence" value="ECO:0007669"/>
    <property type="project" value="UniProtKB-SubCell"/>
</dbReference>
<comment type="subcellular location">
    <subcellularLocation>
        <location evidence="5">Golgi apparatus</location>
        <location evidence="5">Golgi stack membrane</location>
        <topology evidence="5">Single-pass type II membrane protein</topology>
    </subcellularLocation>
</comment>
<proteinExistence type="inferred from homology"/>